<feature type="region of interest" description="Disordered" evidence="1">
    <location>
        <begin position="400"/>
        <end position="455"/>
    </location>
</feature>
<feature type="region of interest" description="Disordered" evidence="1">
    <location>
        <begin position="473"/>
        <end position="505"/>
    </location>
</feature>
<evidence type="ECO:0000313" key="4">
    <source>
        <dbReference type="Proteomes" id="UP001159042"/>
    </source>
</evidence>
<evidence type="ECO:0000256" key="1">
    <source>
        <dbReference type="SAM" id="MobiDB-lite"/>
    </source>
</evidence>
<accession>A0AAV8VPZ4</accession>
<dbReference type="EMBL" id="JANEYG010000044">
    <property type="protein sequence ID" value="KAJ8916254.1"/>
    <property type="molecule type" value="Genomic_DNA"/>
</dbReference>
<feature type="region of interest" description="Disordered" evidence="1">
    <location>
        <begin position="783"/>
        <end position="862"/>
    </location>
</feature>
<feature type="compositionally biased region" description="Polar residues" evidence="1">
    <location>
        <begin position="843"/>
        <end position="859"/>
    </location>
</feature>
<feature type="region of interest" description="Disordered" evidence="1">
    <location>
        <begin position="344"/>
        <end position="378"/>
    </location>
</feature>
<feature type="compositionally biased region" description="Basic and acidic residues" evidence="1">
    <location>
        <begin position="427"/>
        <end position="437"/>
    </location>
</feature>
<gene>
    <name evidence="3" type="ORF">NQ315_016394</name>
</gene>
<feature type="compositionally biased region" description="Basic and acidic residues" evidence="1">
    <location>
        <begin position="812"/>
        <end position="829"/>
    </location>
</feature>
<dbReference type="Proteomes" id="UP001159042">
    <property type="component" value="Unassembled WGS sequence"/>
</dbReference>
<feature type="compositionally biased region" description="Basic and acidic residues" evidence="1">
    <location>
        <begin position="904"/>
        <end position="918"/>
    </location>
</feature>
<comment type="caution">
    <text evidence="3">The sequence shown here is derived from an EMBL/GenBank/DDBJ whole genome shotgun (WGS) entry which is preliminary data.</text>
</comment>
<feature type="compositionally biased region" description="Basic and acidic residues" evidence="1">
    <location>
        <begin position="725"/>
        <end position="736"/>
    </location>
</feature>
<feature type="region of interest" description="Disordered" evidence="1">
    <location>
        <begin position="547"/>
        <end position="609"/>
    </location>
</feature>
<name>A0AAV8VPZ4_9CUCU</name>
<keyword evidence="4" id="KW-1185">Reference proteome</keyword>
<feature type="chain" id="PRO_5043608670" evidence="2">
    <location>
        <begin position="20"/>
        <end position="1338"/>
    </location>
</feature>
<feature type="compositionally biased region" description="Basic and acidic residues" evidence="1">
    <location>
        <begin position="477"/>
        <end position="505"/>
    </location>
</feature>
<feature type="compositionally biased region" description="Basic and acidic residues" evidence="1">
    <location>
        <begin position="261"/>
        <end position="272"/>
    </location>
</feature>
<feature type="region of interest" description="Disordered" evidence="1">
    <location>
        <begin position="1288"/>
        <end position="1311"/>
    </location>
</feature>
<feature type="region of interest" description="Disordered" evidence="1">
    <location>
        <begin position="998"/>
        <end position="1029"/>
    </location>
</feature>
<feature type="region of interest" description="Disordered" evidence="1">
    <location>
        <begin position="647"/>
        <end position="736"/>
    </location>
</feature>
<feature type="region of interest" description="Disordered" evidence="1">
    <location>
        <begin position="904"/>
        <end position="934"/>
    </location>
</feature>
<feature type="compositionally biased region" description="Basic and acidic residues" evidence="1">
    <location>
        <begin position="701"/>
        <end position="712"/>
    </location>
</feature>
<feature type="compositionally biased region" description="Polar residues" evidence="1">
    <location>
        <begin position="1288"/>
        <end position="1298"/>
    </location>
</feature>
<feature type="compositionally biased region" description="Basic and acidic residues" evidence="1">
    <location>
        <begin position="411"/>
        <end position="420"/>
    </location>
</feature>
<proteinExistence type="predicted"/>
<evidence type="ECO:0000256" key="2">
    <source>
        <dbReference type="SAM" id="SignalP"/>
    </source>
</evidence>
<organism evidence="3 4">
    <name type="scientific">Exocentrus adspersus</name>
    <dbReference type="NCBI Taxonomy" id="1586481"/>
    <lineage>
        <taxon>Eukaryota</taxon>
        <taxon>Metazoa</taxon>
        <taxon>Ecdysozoa</taxon>
        <taxon>Arthropoda</taxon>
        <taxon>Hexapoda</taxon>
        <taxon>Insecta</taxon>
        <taxon>Pterygota</taxon>
        <taxon>Neoptera</taxon>
        <taxon>Endopterygota</taxon>
        <taxon>Coleoptera</taxon>
        <taxon>Polyphaga</taxon>
        <taxon>Cucujiformia</taxon>
        <taxon>Chrysomeloidea</taxon>
        <taxon>Cerambycidae</taxon>
        <taxon>Lamiinae</taxon>
        <taxon>Acanthocinini</taxon>
        <taxon>Exocentrus</taxon>
    </lineage>
</organism>
<sequence length="1338" mass="148920">MWLTSYVLILVTCAAIAYGRVIKDDPSTRIQEQGSTHRLGRYLNQNLGSVSPLLLQRRDVQTQVMRKLCSNCKAAPPCNIYKKCEPCTKWCLGEKNTTTSTETNEIPVVPTLSNRFGQKDMVSLPAPHEEILSAPTPSSETNKHVFTIGYFDSGHIKEIILRLLGMRDTSDIEHMVILSTTYSNLRPTVTELSRHVEDVVTKLNQEMERMVNEIMRHEDRTYLTKDEIEEVAENVLNRLMNPETTSRVGAANEEQSDETTEDKSQSGEHELVVDQDGATTTEAAGEDIMDVTQKEDQKPAMEPETGTLGTHQQSKFNKVNTHHHHHQNKQHHQNLVKFSDSYTGVAAGDETGAGKEEDDQTPQVSTPQDDSEMQVKVRPVQTITKKLVQQIKNRIEQRVQATKQSYLESRFGSKKEEDGTKLGQLKTVKETSPRLGEENLAGEEQDSKVDQKDEAKLGQWKVAKETVATSSRLGKTNLKEAETKDGEQVEMVNKEDETKQGQWKTVKDHLGEENLEGEEEVGQQVEVVDQKDEEKLGQWKLAKETVPTSARIDEANLEEEEPLEDTKDGEKLAQSGPEEEPQTITVVSESKSRPMAHSQLKSQSPEDVDATVIKMEESSDGLDTTMTKIEETPDAVVTTVTKIEEVPEAVEATSTDVEKTPEAVEVTDTEVDETPDAVAGTQMEADQDAQKEDEALGSSDKQSEAKEEKAGDEGVAATDEGVGMEQKKFEADAPNKDLQENVSGLLQNLKKDAQLTSRIVSDFDTAKAVLKDVENIVEEIRKETSTKTQEDTATVGAAQKDTKSSSQTLKSTNHEDMSTLRAAQEDADARSSVATLEAINQDGRATQENSKTQKGQSLETVKDDMLSTPGLYLRPYNPSYDPKLMPELKSISGRVQKMEEELRTALKDKSGSRAKVMDTETVGSQPMEAVPWDKNLDPKTLRYMEQKNKATTRLGSSMTELKSSAIARDEEETVMSEFPDARLLKPIAPDEGTSIKKTAEEQQEETDEVLGKNQPINTRSGTTSSDSLDKQEWSTALGSLLPWKHSKTLSSLHPNKDLYFTGNGIKLPLQMVRNHNGAVELSVDLDRLCSCKNSTICNKNHIEEAVGNILEKAAITESNVIQEEQGLLNMKNAIASSLDPNEEQAQQADVTVFKRSVDQPTGPVKFVIPLDSEQAEEPPNTFQQFLKKKLSELESKIVDVERRVQQESPVNSIDKDVEATITERSNFLSNYNKPNNKMKTMDKLLRSPETIELTSRLKDILDGAKKPTSYKFKKTSDSLNKMKNLNLYGNQDPKQQGELSKREAVGVSEGGSSSFIKKEVDIMNNILQFLKTLSDKKK</sequence>
<feature type="compositionally biased region" description="Polar residues" evidence="1">
    <location>
        <begin position="1014"/>
        <end position="1026"/>
    </location>
</feature>
<keyword evidence="2" id="KW-0732">Signal</keyword>
<feature type="compositionally biased region" description="Basic and acidic residues" evidence="1">
    <location>
        <begin position="292"/>
        <end position="301"/>
    </location>
</feature>
<feature type="region of interest" description="Disordered" evidence="1">
    <location>
        <begin position="237"/>
        <end position="310"/>
    </location>
</feature>
<feature type="compositionally biased region" description="Basic and acidic residues" evidence="1">
    <location>
        <begin position="445"/>
        <end position="455"/>
    </location>
</feature>
<evidence type="ECO:0000313" key="3">
    <source>
        <dbReference type="EMBL" id="KAJ8916254.1"/>
    </source>
</evidence>
<protein>
    <submittedName>
        <fullName evidence="3">Uncharacterized protein</fullName>
    </submittedName>
</protein>
<feature type="signal peptide" evidence="2">
    <location>
        <begin position="1"/>
        <end position="19"/>
    </location>
</feature>
<reference evidence="3 4" key="1">
    <citation type="journal article" date="2023" name="Insect Mol. Biol.">
        <title>Genome sequencing provides insights into the evolution of gene families encoding plant cell wall-degrading enzymes in longhorned beetles.</title>
        <authorList>
            <person name="Shin N.R."/>
            <person name="Okamura Y."/>
            <person name="Kirsch R."/>
            <person name="Pauchet Y."/>
        </authorList>
    </citation>
    <scope>NUCLEOTIDE SEQUENCE [LARGE SCALE GENOMIC DNA]</scope>
    <source>
        <strain evidence="3">EAD_L_NR</strain>
    </source>
</reference>
<feature type="compositionally biased region" description="Acidic residues" evidence="1">
    <location>
        <begin position="665"/>
        <end position="675"/>
    </location>
</feature>